<reference evidence="1" key="2">
    <citation type="submission" date="2021-04" db="EMBL/GenBank/DDBJ databases">
        <authorList>
            <person name="Gilroy R."/>
        </authorList>
    </citation>
    <scope>NUCLEOTIDE SEQUENCE</scope>
    <source>
        <strain evidence="1">CHK179-7159</strain>
    </source>
</reference>
<dbReference type="AlphaFoldDB" id="A0A9D2I3A5"/>
<name>A0A9D2I3A5_9FIRM</name>
<proteinExistence type="predicted"/>
<evidence type="ECO:0000313" key="2">
    <source>
        <dbReference type="Proteomes" id="UP000886858"/>
    </source>
</evidence>
<dbReference type="InterPro" id="IPR025466">
    <property type="entry name" value="DUF4317"/>
</dbReference>
<dbReference type="Pfam" id="PF14199">
    <property type="entry name" value="DUF4317"/>
    <property type="match status" value="1"/>
</dbReference>
<comment type="caution">
    <text evidence="1">The sequence shown here is derived from an EMBL/GenBank/DDBJ whole genome shotgun (WGS) entry which is preliminary data.</text>
</comment>
<feature type="non-terminal residue" evidence="1">
    <location>
        <position position="150"/>
    </location>
</feature>
<sequence>MNKKEIAEIKKQFCAERCAIDRICSCYVDGEKNIRTTMREAFLSLPEEEIFKYFNIFRKVLSGHLGKNLLNLEFPMEEEKTGGTQDFLLELKDSRLRDDALLDGFYQKVIENYFCPGNYYIILIHGTYDIPGKASDGSEMFDASEEVYEY</sequence>
<reference evidence="1" key="1">
    <citation type="journal article" date="2021" name="PeerJ">
        <title>Extensive microbial diversity within the chicken gut microbiome revealed by metagenomics and culture.</title>
        <authorList>
            <person name="Gilroy R."/>
            <person name="Ravi A."/>
            <person name="Getino M."/>
            <person name="Pursley I."/>
            <person name="Horton D.L."/>
            <person name="Alikhan N.F."/>
            <person name="Baker D."/>
            <person name="Gharbi K."/>
            <person name="Hall N."/>
            <person name="Watson M."/>
            <person name="Adriaenssens E.M."/>
            <person name="Foster-Nyarko E."/>
            <person name="Jarju S."/>
            <person name="Secka A."/>
            <person name="Antonio M."/>
            <person name="Oren A."/>
            <person name="Chaudhuri R.R."/>
            <person name="La Ragione R."/>
            <person name="Hildebrand F."/>
            <person name="Pallen M.J."/>
        </authorList>
    </citation>
    <scope>NUCLEOTIDE SEQUENCE</scope>
    <source>
        <strain evidence="1">CHK179-7159</strain>
    </source>
</reference>
<protein>
    <submittedName>
        <fullName evidence="1">DUF4317 domain-containing protein</fullName>
    </submittedName>
</protein>
<organism evidence="1 2">
    <name type="scientific">Candidatus Eisenbergiella merdipullorum</name>
    <dbReference type="NCBI Taxonomy" id="2838553"/>
    <lineage>
        <taxon>Bacteria</taxon>
        <taxon>Bacillati</taxon>
        <taxon>Bacillota</taxon>
        <taxon>Clostridia</taxon>
        <taxon>Lachnospirales</taxon>
        <taxon>Lachnospiraceae</taxon>
        <taxon>Eisenbergiella</taxon>
    </lineage>
</organism>
<accession>A0A9D2I3A5</accession>
<dbReference type="EMBL" id="DWYY01000037">
    <property type="protein sequence ID" value="HJA92120.1"/>
    <property type="molecule type" value="Genomic_DNA"/>
</dbReference>
<dbReference type="Proteomes" id="UP000886858">
    <property type="component" value="Unassembled WGS sequence"/>
</dbReference>
<evidence type="ECO:0000313" key="1">
    <source>
        <dbReference type="EMBL" id="HJA92120.1"/>
    </source>
</evidence>
<gene>
    <name evidence="1" type="ORF">H9717_03225</name>
</gene>